<evidence type="ECO:0000313" key="3">
    <source>
        <dbReference type="Proteomes" id="UP001589733"/>
    </source>
</evidence>
<name>A0ABV6B1T4_9DEIO</name>
<dbReference type="InterPro" id="IPR012336">
    <property type="entry name" value="Thioredoxin-like_fold"/>
</dbReference>
<feature type="domain" description="Thioredoxin-like fold" evidence="1">
    <location>
        <begin position="9"/>
        <end position="82"/>
    </location>
</feature>
<proteinExistence type="predicted"/>
<dbReference type="Gene3D" id="3.40.30.10">
    <property type="entry name" value="Glutaredoxin"/>
    <property type="match status" value="1"/>
</dbReference>
<dbReference type="Pfam" id="PF13098">
    <property type="entry name" value="Thioredoxin_2"/>
    <property type="match status" value="1"/>
</dbReference>
<evidence type="ECO:0000313" key="2">
    <source>
        <dbReference type="EMBL" id="MFB9993187.1"/>
    </source>
</evidence>
<evidence type="ECO:0000259" key="1">
    <source>
        <dbReference type="Pfam" id="PF13098"/>
    </source>
</evidence>
<keyword evidence="3" id="KW-1185">Reference proteome</keyword>
<dbReference type="EMBL" id="JBHLYR010000045">
    <property type="protein sequence ID" value="MFB9993187.1"/>
    <property type="molecule type" value="Genomic_DNA"/>
</dbReference>
<organism evidence="2 3">
    <name type="scientific">Deinococcus oregonensis</name>
    <dbReference type="NCBI Taxonomy" id="1805970"/>
    <lineage>
        <taxon>Bacteria</taxon>
        <taxon>Thermotogati</taxon>
        <taxon>Deinococcota</taxon>
        <taxon>Deinococci</taxon>
        <taxon>Deinococcales</taxon>
        <taxon>Deinococcaceae</taxon>
        <taxon>Deinococcus</taxon>
    </lineage>
</organism>
<dbReference type="RefSeq" id="WP_380011517.1">
    <property type="nucleotide sequence ID" value="NZ_JBHLYR010000045.1"/>
</dbReference>
<sequence>MTELAAESRPFVMLTQNDCPQCERLKLMLEKPLRGQFGSQIRAVHRQEQAEEFSILVEQYGIQTTPALLHLPSGRVLLNTGGLGEVKSFLMGS</sequence>
<gene>
    <name evidence="2" type="ORF">ACFFLM_14535</name>
</gene>
<reference evidence="2 3" key="1">
    <citation type="submission" date="2024-09" db="EMBL/GenBank/DDBJ databases">
        <authorList>
            <person name="Sun Q."/>
            <person name="Mori K."/>
        </authorList>
    </citation>
    <scope>NUCLEOTIDE SEQUENCE [LARGE SCALE GENOMIC DNA]</scope>
    <source>
        <strain evidence="2 3">JCM 13503</strain>
    </source>
</reference>
<comment type="caution">
    <text evidence="2">The sequence shown here is derived from an EMBL/GenBank/DDBJ whole genome shotgun (WGS) entry which is preliminary data.</text>
</comment>
<dbReference type="Proteomes" id="UP001589733">
    <property type="component" value="Unassembled WGS sequence"/>
</dbReference>
<protein>
    <submittedName>
        <fullName evidence="2">Thioredoxin fold domain-containing protein</fullName>
    </submittedName>
</protein>
<accession>A0ABV6B1T4</accession>
<dbReference type="InterPro" id="IPR036249">
    <property type="entry name" value="Thioredoxin-like_sf"/>
</dbReference>
<dbReference type="SUPFAM" id="SSF52833">
    <property type="entry name" value="Thioredoxin-like"/>
    <property type="match status" value="1"/>
</dbReference>